<evidence type="ECO:0000259" key="1">
    <source>
        <dbReference type="Pfam" id="PF25475"/>
    </source>
</evidence>
<comment type="caution">
    <text evidence="2">The sequence shown here is derived from an EMBL/GenBank/DDBJ whole genome shotgun (WGS) entry which is preliminary data.</text>
</comment>
<keyword evidence="3" id="KW-1185">Reference proteome</keyword>
<protein>
    <recommendedName>
        <fullName evidence="1">DUF7903 domain-containing protein</fullName>
    </recommendedName>
</protein>
<organism evidence="2 3">
    <name type="scientific">Ilex paraguariensis</name>
    <name type="common">yerba mate</name>
    <dbReference type="NCBI Taxonomy" id="185542"/>
    <lineage>
        <taxon>Eukaryota</taxon>
        <taxon>Viridiplantae</taxon>
        <taxon>Streptophyta</taxon>
        <taxon>Embryophyta</taxon>
        <taxon>Tracheophyta</taxon>
        <taxon>Spermatophyta</taxon>
        <taxon>Magnoliopsida</taxon>
        <taxon>eudicotyledons</taxon>
        <taxon>Gunneridae</taxon>
        <taxon>Pentapetalae</taxon>
        <taxon>asterids</taxon>
        <taxon>campanulids</taxon>
        <taxon>Aquifoliales</taxon>
        <taxon>Aquifoliaceae</taxon>
        <taxon>Ilex</taxon>
    </lineage>
</organism>
<name>A0ABC8U530_9AQUA</name>
<dbReference type="PANTHER" id="PTHR35481">
    <property type="entry name" value="DNA-DIRECTED RNA POLYMERASE SUBUNIT ALPHA"/>
    <property type="match status" value="1"/>
</dbReference>
<gene>
    <name evidence="2" type="ORF">ILEXP_LOCUS46708</name>
</gene>
<dbReference type="EMBL" id="CAUOFW020006929">
    <property type="protein sequence ID" value="CAK9176841.1"/>
    <property type="molecule type" value="Genomic_DNA"/>
</dbReference>
<dbReference type="Proteomes" id="UP001642360">
    <property type="component" value="Unassembled WGS sequence"/>
</dbReference>
<dbReference type="Pfam" id="PF25475">
    <property type="entry name" value="DUF7903"/>
    <property type="match status" value="1"/>
</dbReference>
<dbReference type="PANTHER" id="PTHR35481:SF1">
    <property type="entry name" value="DNA-DIRECTED RNA POLYMERASE SUBUNIT ALPHA"/>
    <property type="match status" value="1"/>
</dbReference>
<sequence length="259" mass="29372">MVGIVVWPVYLLSPYFDLDSSAQVGPHQIRSPSVSLESVRRNYVAESTLRQLKRTFYTNVSPSYMEYAIKVAVPKVGLEFEKGKELYHIKLSDNLQPESTISCKCRVAKNQKKLELYKIELNQVRHLVADMSCLDKSVDLRLMLCTKRIITTLTDDEMDSIRSLVSSATFDPKVKGGLRWRFGKESSGDRYTVVGVWHIKAKAYRGSSIRLKIRDADRFDFLSSAGEVTCEVTVKMTSIVSHLRVSFCVVVDSVICLCR</sequence>
<proteinExistence type="predicted"/>
<evidence type="ECO:0000313" key="3">
    <source>
        <dbReference type="Proteomes" id="UP001642360"/>
    </source>
</evidence>
<accession>A0ABC8U530</accession>
<feature type="domain" description="DUF7903" evidence="1">
    <location>
        <begin position="30"/>
        <end position="245"/>
    </location>
</feature>
<evidence type="ECO:0000313" key="2">
    <source>
        <dbReference type="EMBL" id="CAK9176841.1"/>
    </source>
</evidence>
<dbReference type="InterPro" id="IPR057225">
    <property type="entry name" value="DUF7903"/>
</dbReference>
<dbReference type="AlphaFoldDB" id="A0ABC8U530"/>
<reference evidence="2 3" key="1">
    <citation type="submission" date="2024-02" db="EMBL/GenBank/DDBJ databases">
        <authorList>
            <person name="Vignale AGUSTIN F."/>
            <person name="Sosa J E."/>
            <person name="Modenutti C."/>
        </authorList>
    </citation>
    <scope>NUCLEOTIDE SEQUENCE [LARGE SCALE GENOMIC DNA]</scope>
</reference>